<comment type="caution">
    <text evidence="11">The sequence shown here is derived from an EMBL/GenBank/DDBJ whole genome shotgun (WGS) entry which is preliminary data.</text>
</comment>
<evidence type="ECO:0000256" key="3">
    <source>
        <dbReference type="ARBA" id="ARBA00022606"/>
    </source>
</evidence>
<feature type="transmembrane region" description="Helical" evidence="10">
    <location>
        <begin position="292"/>
        <end position="312"/>
    </location>
</feature>
<evidence type="ECO:0000313" key="11">
    <source>
        <dbReference type="EMBL" id="KAL2739235.1"/>
    </source>
</evidence>
<keyword evidence="8 10" id="KW-0675">Receptor</keyword>
<dbReference type="GO" id="GO:0005886">
    <property type="term" value="C:plasma membrane"/>
    <property type="evidence" value="ECO:0007669"/>
    <property type="project" value="UniProtKB-SubCell"/>
</dbReference>
<dbReference type="PANTHER" id="PTHR21137:SF35">
    <property type="entry name" value="ODORANT RECEPTOR 19A-RELATED"/>
    <property type="match status" value="1"/>
</dbReference>
<reference evidence="11 12" key="1">
    <citation type="journal article" date="2024" name="Ann. Entomol. Soc. Am.">
        <title>Genomic analyses of the southern and eastern yellowjacket wasps (Hymenoptera: Vespidae) reveal evolutionary signatures of social life.</title>
        <authorList>
            <person name="Catto M.A."/>
            <person name="Caine P.B."/>
            <person name="Orr S.E."/>
            <person name="Hunt B.G."/>
            <person name="Goodisman M.A.D."/>
        </authorList>
    </citation>
    <scope>NUCLEOTIDE SEQUENCE [LARGE SCALE GENOMIC DNA]</scope>
    <source>
        <strain evidence="11">232</strain>
        <tissue evidence="11">Head and thorax</tissue>
    </source>
</reference>
<dbReference type="InterPro" id="IPR004117">
    <property type="entry name" value="7tm6_olfct_rcpt"/>
</dbReference>
<proteinExistence type="inferred from homology"/>
<evidence type="ECO:0000313" key="12">
    <source>
        <dbReference type="Proteomes" id="UP001607303"/>
    </source>
</evidence>
<keyword evidence="5 10" id="KW-0552">Olfaction</keyword>
<organism evidence="11 12">
    <name type="scientific">Vespula maculifrons</name>
    <name type="common">Eastern yellow jacket</name>
    <name type="synonym">Wasp</name>
    <dbReference type="NCBI Taxonomy" id="7453"/>
    <lineage>
        <taxon>Eukaryota</taxon>
        <taxon>Metazoa</taxon>
        <taxon>Ecdysozoa</taxon>
        <taxon>Arthropoda</taxon>
        <taxon>Hexapoda</taxon>
        <taxon>Insecta</taxon>
        <taxon>Pterygota</taxon>
        <taxon>Neoptera</taxon>
        <taxon>Endopterygota</taxon>
        <taxon>Hymenoptera</taxon>
        <taxon>Apocrita</taxon>
        <taxon>Aculeata</taxon>
        <taxon>Vespoidea</taxon>
        <taxon>Vespidae</taxon>
        <taxon>Vespinae</taxon>
        <taxon>Vespula</taxon>
    </lineage>
</organism>
<comment type="caution">
    <text evidence="10">Lacks conserved residue(s) required for the propagation of feature annotation.</text>
</comment>
<evidence type="ECO:0000256" key="10">
    <source>
        <dbReference type="RuleBase" id="RU351113"/>
    </source>
</evidence>
<dbReference type="Pfam" id="PF02949">
    <property type="entry name" value="7tm_6"/>
    <property type="match status" value="1"/>
</dbReference>
<evidence type="ECO:0000256" key="2">
    <source>
        <dbReference type="ARBA" id="ARBA00022475"/>
    </source>
</evidence>
<feature type="transmembrane region" description="Helical" evidence="10">
    <location>
        <begin position="158"/>
        <end position="175"/>
    </location>
</feature>
<evidence type="ECO:0000256" key="5">
    <source>
        <dbReference type="ARBA" id="ARBA00022725"/>
    </source>
</evidence>
<dbReference type="PANTHER" id="PTHR21137">
    <property type="entry name" value="ODORANT RECEPTOR"/>
    <property type="match status" value="1"/>
</dbReference>
<evidence type="ECO:0000256" key="1">
    <source>
        <dbReference type="ARBA" id="ARBA00004651"/>
    </source>
</evidence>
<keyword evidence="3 10" id="KW-0716">Sensory transduction</keyword>
<accession>A0ABD2C2I8</accession>
<evidence type="ECO:0000256" key="7">
    <source>
        <dbReference type="ARBA" id="ARBA00023136"/>
    </source>
</evidence>
<keyword evidence="12" id="KW-1185">Reference proteome</keyword>
<evidence type="ECO:0000256" key="6">
    <source>
        <dbReference type="ARBA" id="ARBA00022989"/>
    </source>
</evidence>
<gene>
    <name evidence="11" type="ORF">V1477_010624</name>
</gene>
<sequence length="397" mass="46429">MLTKVWQVEYACGWNLYTMKFIGIWPEERSFDRISSYKVLIGIAFIILFCTLPQSIMLCLDRDDFDMVIENLSVDNMNGTIAFIKMICFWSSGGQMKDLLSAMEEDWKEIPTKEDEKKMMKQAKFSRILATRATFICYALIAVYAVKRCLSMRTDGRLLFLSSYFPYETMTSPIFELTFICQVIGSVYYTTAYTTVDTFLAMLILHVCEQLSRLQNELIDLNSSTRKDFQIKLSYIVKRHEHLNRFVDTIEDRFNVMLLFQILGCTFQLCIECFQGLLLMAGEVEEMPLVEIFFFGFYIFYVLLQLYLYCYVGERLWSEVDETLMSTEVARAAYECEWYDLLPNEARSLILIIRRSRSPLRLTAGKFCTFNHELYSSVLKTSMGYLSVLRATIIKDE</sequence>
<feature type="transmembrane region" description="Helical" evidence="10">
    <location>
        <begin position="125"/>
        <end position="146"/>
    </location>
</feature>
<evidence type="ECO:0000256" key="9">
    <source>
        <dbReference type="ARBA" id="ARBA00023224"/>
    </source>
</evidence>
<evidence type="ECO:0000256" key="8">
    <source>
        <dbReference type="ARBA" id="ARBA00023170"/>
    </source>
</evidence>
<evidence type="ECO:0000256" key="4">
    <source>
        <dbReference type="ARBA" id="ARBA00022692"/>
    </source>
</evidence>
<keyword evidence="7 10" id="KW-0472">Membrane</keyword>
<feature type="transmembrane region" description="Helical" evidence="10">
    <location>
        <begin position="258"/>
        <end position="280"/>
    </location>
</feature>
<dbReference type="AlphaFoldDB" id="A0ABD2C2I8"/>
<dbReference type="EMBL" id="JAYRBN010000061">
    <property type="protein sequence ID" value="KAL2739235.1"/>
    <property type="molecule type" value="Genomic_DNA"/>
</dbReference>
<keyword evidence="4 10" id="KW-0812">Transmembrane</keyword>
<keyword evidence="6 10" id="KW-1133">Transmembrane helix</keyword>
<dbReference type="GO" id="GO:0007608">
    <property type="term" value="P:sensory perception of smell"/>
    <property type="evidence" value="ECO:0007669"/>
    <property type="project" value="UniProtKB-KW"/>
</dbReference>
<feature type="transmembrane region" description="Helical" evidence="10">
    <location>
        <begin position="187"/>
        <end position="208"/>
    </location>
</feature>
<dbReference type="Proteomes" id="UP001607303">
    <property type="component" value="Unassembled WGS sequence"/>
</dbReference>
<feature type="transmembrane region" description="Helical" evidence="10">
    <location>
        <begin position="39"/>
        <end position="58"/>
    </location>
</feature>
<comment type="similarity">
    <text evidence="10">Belongs to the insect chemoreceptor superfamily. Heteromeric odorant receptor channel (TC 1.A.69) family.</text>
</comment>
<name>A0ABD2C2I8_VESMC</name>
<protein>
    <recommendedName>
        <fullName evidence="10">Odorant receptor</fullName>
    </recommendedName>
</protein>
<keyword evidence="9 10" id="KW-0807">Transducer</keyword>
<dbReference type="GO" id="GO:0007165">
    <property type="term" value="P:signal transduction"/>
    <property type="evidence" value="ECO:0007669"/>
    <property type="project" value="UniProtKB-KW"/>
</dbReference>
<comment type="subcellular location">
    <subcellularLocation>
        <location evidence="1 10">Cell membrane</location>
        <topology evidence="1 10">Multi-pass membrane protein</topology>
    </subcellularLocation>
</comment>
<keyword evidence="2" id="KW-1003">Cell membrane</keyword>